<keyword evidence="2" id="KW-1185">Reference proteome</keyword>
<comment type="caution">
    <text evidence="1">The sequence shown here is derived from an EMBL/GenBank/DDBJ whole genome shotgun (WGS) entry which is preliminary data.</text>
</comment>
<reference evidence="1 2" key="1">
    <citation type="submission" date="2019-08" db="EMBL/GenBank/DDBJ databases">
        <title>Whole genome of Aphis craccivora.</title>
        <authorList>
            <person name="Voronova N.V."/>
            <person name="Shulinski R.S."/>
            <person name="Bandarenka Y.V."/>
            <person name="Zhorov D.G."/>
            <person name="Warner D."/>
        </authorList>
    </citation>
    <scope>NUCLEOTIDE SEQUENCE [LARGE SCALE GENOMIC DNA]</scope>
    <source>
        <strain evidence="1">180601</strain>
        <tissue evidence="1">Whole Body</tissue>
    </source>
</reference>
<sequence>MVYPRIADIIKDFGVHFEPKLTFNAHILYIKDKALKLLGFIYRNCVYFNDKNTFISIHCSLLHSILEYGSIIWSLYNIGLITTFEKVQISSYAFSFSSVVNLGKNRLLLSDYRKNVFEK</sequence>
<dbReference type="OrthoDB" id="10056483at2759"/>
<accession>A0A6G0ZNB8</accession>
<evidence type="ECO:0000313" key="2">
    <source>
        <dbReference type="Proteomes" id="UP000478052"/>
    </source>
</evidence>
<organism evidence="1 2">
    <name type="scientific">Aphis craccivora</name>
    <name type="common">Cowpea aphid</name>
    <dbReference type="NCBI Taxonomy" id="307492"/>
    <lineage>
        <taxon>Eukaryota</taxon>
        <taxon>Metazoa</taxon>
        <taxon>Ecdysozoa</taxon>
        <taxon>Arthropoda</taxon>
        <taxon>Hexapoda</taxon>
        <taxon>Insecta</taxon>
        <taxon>Pterygota</taxon>
        <taxon>Neoptera</taxon>
        <taxon>Paraneoptera</taxon>
        <taxon>Hemiptera</taxon>
        <taxon>Sternorrhyncha</taxon>
        <taxon>Aphidomorpha</taxon>
        <taxon>Aphidoidea</taxon>
        <taxon>Aphididae</taxon>
        <taxon>Aphidini</taxon>
        <taxon>Aphis</taxon>
        <taxon>Aphis</taxon>
    </lineage>
</organism>
<protein>
    <recommendedName>
        <fullName evidence="3">Reverse transcriptase domain-containing protein</fullName>
    </recommendedName>
</protein>
<evidence type="ECO:0008006" key="3">
    <source>
        <dbReference type="Google" id="ProtNLM"/>
    </source>
</evidence>
<dbReference type="EMBL" id="VUJU01000191">
    <property type="protein sequence ID" value="KAF0772328.1"/>
    <property type="molecule type" value="Genomic_DNA"/>
</dbReference>
<dbReference type="AlphaFoldDB" id="A0A6G0ZNB8"/>
<name>A0A6G0ZNB8_APHCR</name>
<gene>
    <name evidence="1" type="ORF">FWK35_00009006</name>
</gene>
<evidence type="ECO:0000313" key="1">
    <source>
        <dbReference type="EMBL" id="KAF0772328.1"/>
    </source>
</evidence>
<proteinExistence type="predicted"/>
<dbReference type="Proteomes" id="UP000478052">
    <property type="component" value="Unassembled WGS sequence"/>
</dbReference>